<organism evidence="2 3">
    <name type="scientific">Pseudomonas fluorescens</name>
    <dbReference type="NCBI Taxonomy" id="294"/>
    <lineage>
        <taxon>Bacteria</taxon>
        <taxon>Pseudomonadati</taxon>
        <taxon>Pseudomonadota</taxon>
        <taxon>Gammaproteobacteria</taxon>
        <taxon>Pseudomonadales</taxon>
        <taxon>Pseudomonadaceae</taxon>
        <taxon>Pseudomonas</taxon>
    </lineage>
</organism>
<reference evidence="2 3" key="1">
    <citation type="submission" date="2019-03" db="EMBL/GenBank/DDBJ databases">
        <title>Biocontrol and xenobiotic degradation properties of endophytic Pseudomonas fluorescens strain BRZ63.</title>
        <authorList>
            <person name="Chlebek D.A."/>
            <person name="Pinski A."/>
            <person name="Zur J.P."/>
            <person name="Michalska J."/>
            <person name="Hupert-Kocurek K.T."/>
        </authorList>
    </citation>
    <scope>NUCLEOTIDE SEQUENCE [LARGE SCALE GENOMIC DNA]</scope>
    <source>
        <strain evidence="2 3">BRZ63</strain>
    </source>
</reference>
<evidence type="ECO:0000259" key="1">
    <source>
        <dbReference type="Pfam" id="PF03466"/>
    </source>
</evidence>
<comment type="caution">
    <text evidence="2">The sequence shown here is derived from an EMBL/GenBank/DDBJ whole genome shotgun (WGS) entry which is preliminary data.</text>
</comment>
<evidence type="ECO:0000313" key="3">
    <source>
        <dbReference type="Proteomes" id="UP000297322"/>
    </source>
</evidence>
<dbReference type="Gene3D" id="3.40.190.290">
    <property type="match status" value="1"/>
</dbReference>
<accession>A0A4Y9TC48</accession>
<gene>
    <name evidence="2" type="ORF">E4T65_24160</name>
</gene>
<dbReference type="InterPro" id="IPR050950">
    <property type="entry name" value="HTH-type_LysR_regulators"/>
</dbReference>
<dbReference type="EMBL" id="SPVI01000017">
    <property type="protein sequence ID" value="TFW40940.1"/>
    <property type="molecule type" value="Genomic_DNA"/>
</dbReference>
<dbReference type="PANTHER" id="PTHR30419">
    <property type="entry name" value="HTH-TYPE TRANSCRIPTIONAL REGULATOR YBHD"/>
    <property type="match status" value="1"/>
</dbReference>
<evidence type="ECO:0000313" key="2">
    <source>
        <dbReference type="EMBL" id="TFW40940.1"/>
    </source>
</evidence>
<dbReference type="GO" id="GO:0005829">
    <property type="term" value="C:cytosol"/>
    <property type="evidence" value="ECO:0007669"/>
    <property type="project" value="TreeGrafter"/>
</dbReference>
<dbReference type="Pfam" id="PF03466">
    <property type="entry name" value="LysR_substrate"/>
    <property type="match status" value="1"/>
</dbReference>
<dbReference type="GO" id="GO:0006355">
    <property type="term" value="P:regulation of DNA-templated transcription"/>
    <property type="evidence" value="ECO:0007669"/>
    <property type="project" value="TreeGrafter"/>
</dbReference>
<dbReference type="PANTHER" id="PTHR30419:SF2">
    <property type="entry name" value="LYSR FAMILY TRANSCRIPTIONAL REGULATOR"/>
    <property type="match status" value="1"/>
</dbReference>
<dbReference type="AlphaFoldDB" id="A0A4Y9TC48"/>
<name>A0A4Y9TC48_PSEFL</name>
<protein>
    <recommendedName>
        <fullName evidence="1">LysR substrate-binding domain-containing protein</fullName>
    </recommendedName>
</protein>
<dbReference type="InterPro" id="IPR005119">
    <property type="entry name" value="LysR_subst-bd"/>
</dbReference>
<dbReference type="SUPFAM" id="SSF53850">
    <property type="entry name" value="Periplasmic binding protein-like II"/>
    <property type="match status" value="1"/>
</dbReference>
<proteinExistence type="predicted"/>
<feature type="domain" description="LysR substrate-binding" evidence="1">
    <location>
        <begin position="12"/>
        <end position="218"/>
    </location>
</feature>
<sequence>MADERADVRLRQGPTRHIRIGANRSSIIQFLPHDLRAFRTEYPGIEIALEEQTSEEVLESVLGNQHDLGIGTGLCDAVERGLQVHDYHWDELVLMVPMGHPLCQHRVIAFSDSLSFRHIALHTDSPLYRMLDHAARSDSQTIQYDVHVKSFDAVCWMIQAHMGIAVIPRKAVSYTDGPGLVSIGLSDSWASRRFHIITRPTPYQSAACRSLLQFLRAQIPGPAH</sequence>
<dbReference type="Proteomes" id="UP000297322">
    <property type="component" value="Unassembled WGS sequence"/>
</dbReference>